<keyword evidence="3" id="KW-0489">Methyltransferase</keyword>
<dbReference type="Gene3D" id="2.170.270.10">
    <property type="entry name" value="SET domain"/>
    <property type="match status" value="1"/>
</dbReference>
<evidence type="ECO:0000256" key="5">
    <source>
        <dbReference type="ARBA" id="ARBA00022691"/>
    </source>
</evidence>
<feature type="region of interest" description="Disordered" evidence="8">
    <location>
        <begin position="66"/>
        <end position="85"/>
    </location>
</feature>
<dbReference type="SUPFAM" id="SSF82199">
    <property type="entry name" value="SET domain"/>
    <property type="match status" value="1"/>
</dbReference>
<dbReference type="AlphaFoldDB" id="A0AAJ8LEP2"/>
<evidence type="ECO:0000256" key="6">
    <source>
        <dbReference type="ARBA" id="ARBA00022723"/>
    </source>
</evidence>
<dbReference type="InterPro" id="IPR046341">
    <property type="entry name" value="SET_dom_sf"/>
</dbReference>
<feature type="domain" description="Post-SET" evidence="10">
    <location>
        <begin position="202"/>
        <end position="218"/>
    </location>
</feature>
<sequence>MTVTPPATLAVDNDITGGLEPVQIPAIGLTADQLQTLLAAFNTLSNGISISDTAAVQHSPFASLETAESPVSDDHISSSGGSDGETDTWTCTCAYSSGIGEGWLCTANDGDACDCVSDFGNFYSLPDEGQSVLLLVHVVPAVRTVSPNTVFVHLWGGGEGWPRAAIYSKTVIRPGEELTFDYANASGGPTVREAKGAEEGSNRTRCLCGADRCRGWMPFDESL</sequence>
<keyword evidence="2" id="KW-0158">Chromosome</keyword>
<dbReference type="PROSITE" id="PS50280">
    <property type="entry name" value="SET"/>
    <property type="match status" value="1"/>
</dbReference>
<keyword evidence="7" id="KW-0862">Zinc</keyword>
<evidence type="ECO:0000256" key="4">
    <source>
        <dbReference type="ARBA" id="ARBA00022679"/>
    </source>
</evidence>
<evidence type="ECO:0000259" key="10">
    <source>
        <dbReference type="PROSITE" id="PS50868"/>
    </source>
</evidence>
<dbReference type="GO" id="GO:0005694">
    <property type="term" value="C:chromosome"/>
    <property type="evidence" value="ECO:0007669"/>
    <property type="project" value="UniProtKB-SubCell"/>
</dbReference>
<reference evidence="11" key="1">
    <citation type="submission" date="2017-08" db="EMBL/GenBank/DDBJ databases">
        <authorList>
            <person name="Cuomo C."/>
            <person name="Billmyre B."/>
            <person name="Heitman J."/>
        </authorList>
    </citation>
    <scope>NUCLEOTIDE SEQUENCE</scope>
    <source>
        <strain evidence="11">CBS 12478</strain>
    </source>
</reference>
<keyword evidence="4" id="KW-0808">Transferase</keyword>
<dbReference type="EMBL" id="CP144052">
    <property type="protein sequence ID" value="WWD16387.1"/>
    <property type="molecule type" value="Genomic_DNA"/>
</dbReference>
<comment type="subcellular location">
    <subcellularLocation>
        <location evidence="1">Chromosome</location>
    </subcellularLocation>
</comment>
<keyword evidence="5" id="KW-0949">S-adenosyl-L-methionine</keyword>
<organism evidence="11 12">
    <name type="scientific">Kwoniella shandongensis</name>
    <dbReference type="NCBI Taxonomy" id="1734106"/>
    <lineage>
        <taxon>Eukaryota</taxon>
        <taxon>Fungi</taxon>
        <taxon>Dikarya</taxon>
        <taxon>Basidiomycota</taxon>
        <taxon>Agaricomycotina</taxon>
        <taxon>Tremellomycetes</taxon>
        <taxon>Tremellales</taxon>
        <taxon>Cryptococcaceae</taxon>
        <taxon>Kwoniella</taxon>
    </lineage>
</organism>
<evidence type="ECO:0000259" key="9">
    <source>
        <dbReference type="PROSITE" id="PS50280"/>
    </source>
</evidence>
<evidence type="ECO:0000256" key="8">
    <source>
        <dbReference type="SAM" id="MobiDB-lite"/>
    </source>
</evidence>
<dbReference type="InterPro" id="IPR050973">
    <property type="entry name" value="H3K9_Histone-Lys_N-MTase"/>
</dbReference>
<dbReference type="KEGG" id="ksn:90829890"/>
<feature type="domain" description="SET" evidence="9">
    <location>
        <begin position="62"/>
        <end position="183"/>
    </location>
</feature>
<proteinExistence type="predicted"/>
<evidence type="ECO:0000256" key="3">
    <source>
        <dbReference type="ARBA" id="ARBA00022603"/>
    </source>
</evidence>
<dbReference type="PROSITE" id="PS50868">
    <property type="entry name" value="POST_SET"/>
    <property type="match status" value="1"/>
</dbReference>
<dbReference type="GeneID" id="90829890"/>
<dbReference type="InterPro" id="IPR003616">
    <property type="entry name" value="Post-SET_dom"/>
</dbReference>
<dbReference type="InterPro" id="IPR001214">
    <property type="entry name" value="SET_dom"/>
</dbReference>
<reference evidence="11" key="2">
    <citation type="submission" date="2024-01" db="EMBL/GenBank/DDBJ databases">
        <title>Comparative genomics of Cryptococcus and Kwoniella reveals pathogenesis evolution and contrasting modes of karyotype evolution via chromosome fusion or intercentromeric recombination.</title>
        <authorList>
            <person name="Coelho M.A."/>
            <person name="David-Palma M."/>
            <person name="Shea T."/>
            <person name="Bowers K."/>
            <person name="McGinley-Smith S."/>
            <person name="Mohammad A.W."/>
            <person name="Gnirke A."/>
            <person name="Yurkov A.M."/>
            <person name="Nowrousian M."/>
            <person name="Sun S."/>
            <person name="Cuomo C.A."/>
            <person name="Heitman J."/>
        </authorList>
    </citation>
    <scope>NUCLEOTIDE SEQUENCE</scope>
    <source>
        <strain evidence="11">CBS 12478</strain>
    </source>
</reference>
<gene>
    <name evidence="11" type="ORF">CI109_100813</name>
</gene>
<keyword evidence="6" id="KW-0479">Metal-binding</keyword>
<dbReference type="GO" id="GO:0008168">
    <property type="term" value="F:methyltransferase activity"/>
    <property type="evidence" value="ECO:0007669"/>
    <property type="project" value="UniProtKB-KW"/>
</dbReference>
<evidence type="ECO:0000256" key="7">
    <source>
        <dbReference type="ARBA" id="ARBA00022833"/>
    </source>
</evidence>
<evidence type="ECO:0000256" key="2">
    <source>
        <dbReference type="ARBA" id="ARBA00022454"/>
    </source>
</evidence>
<dbReference type="GO" id="GO:0046872">
    <property type="term" value="F:metal ion binding"/>
    <property type="evidence" value="ECO:0007669"/>
    <property type="project" value="UniProtKB-KW"/>
</dbReference>
<name>A0AAJ8LEP2_9TREE</name>
<accession>A0AAJ8LEP2</accession>
<dbReference type="Proteomes" id="UP000322225">
    <property type="component" value="Chromosome 2"/>
</dbReference>
<keyword evidence="12" id="KW-1185">Reference proteome</keyword>
<evidence type="ECO:0008006" key="13">
    <source>
        <dbReference type="Google" id="ProtNLM"/>
    </source>
</evidence>
<dbReference type="GO" id="GO:0032259">
    <property type="term" value="P:methylation"/>
    <property type="evidence" value="ECO:0007669"/>
    <property type="project" value="UniProtKB-KW"/>
</dbReference>
<evidence type="ECO:0000256" key="1">
    <source>
        <dbReference type="ARBA" id="ARBA00004286"/>
    </source>
</evidence>
<dbReference type="SMART" id="SM00508">
    <property type="entry name" value="PostSET"/>
    <property type="match status" value="1"/>
</dbReference>
<protein>
    <recommendedName>
        <fullName evidence="13">Post-SET domain-containing protein</fullName>
    </recommendedName>
</protein>
<dbReference type="PANTHER" id="PTHR46223:SF3">
    <property type="entry name" value="HISTONE-LYSINE N-METHYLTRANSFERASE SET-23"/>
    <property type="match status" value="1"/>
</dbReference>
<dbReference type="RefSeq" id="XP_065822920.1">
    <property type="nucleotide sequence ID" value="XM_065966848.1"/>
</dbReference>
<dbReference type="PANTHER" id="PTHR46223">
    <property type="entry name" value="HISTONE-LYSINE N-METHYLTRANSFERASE SUV39H"/>
    <property type="match status" value="1"/>
</dbReference>
<evidence type="ECO:0000313" key="12">
    <source>
        <dbReference type="Proteomes" id="UP000322225"/>
    </source>
</evidence>
<evidence type="ECO:0000313" key="11">
    <source>
        <dbReference type="EMBL" id="WWD16387.1"/>
    </source>
</evidence>